<organism evidence="3 4">
    <name type="scientific">Cyclostephanos tholiformis</name>
    <dbReference type="NCBI Taxonomy" id="382380"/>
    <lineage>
        <taxon>Eukaryota</taxon>
        <taxon>Sar</taxon>
        <taxon>Stramenopiles</taxon>
        <taxon>Ochrophyta</taxon>
        <taxon>Bacillariophyta</taxon>
        <taxon>Coscinodiscophyceae</taxon>
        <taxon>Thalassiosirophycidae</taxon>
        <taxon>Stephanodiscales</taxon>
        <taxon>Stephanodiscaceae</taxon>
        <taxon>Cyclostephanos</taxon>
    </lineage>
</organism>
<feature type="compositionally biased region" description="Low complexity" evidence="2">
    <location>
        <begin position="495"/>
        <end position="505"/>
    </location>
</feature>
<dbReference type="PANTHER" id="PTHR33598">
    <property type="entry name" value="OS02G0833400 PROTEIN"/>
    <property type="match status" value="1"/>
</dbReference>
<gene>
    <name evidence="3" type="ORF">ACHAXA_004558</name>
</gene>
<evidence type="ECO:0000256" key="2">
    <source>
        <dbReference type="SAM" id="MobiDB-lite"/>
    </source>
</evidence>
<dbReference type="InterPro" id="IPR008479">
    <property type="entry name" value="DUF760"/>
</dbReference>
<dbReference type="EMBL" id="JALLPB020000284">
    <property type="protein sequence ID" value="KAL3811047.1"/>
    <property type="molecule type" value="Genomic_DNA"/>
</dbReference>
<evidence type="ECO:0000313" key="4">
    <source>
        <dbReference type="Proteomes" id="UP001530377"/>
    </source>
</evidence>
<feature type="compositionally biased region" description="Acidic residues" evidence="2">
    <location>
        <begin position="523"/>
        <end position="534"/>
    </location>
</feature>
<comment type="caution">
    <text evidence="3">The sequence shown here is derived from an EMBL/GenBank/DDBJ whole genome shotgun (WGS) entry which is preliminary data.</text>
</comment>
<feature type="coiled-coil region" evidence="1">
    <location>
        <begin position="349"/>
        <end position="376"/>
    </location>
</feature>
<feature type="region of interest" description="Disordered" evidence="2">
    <location>
        <begin position="495"/>
        <end position="534"/>
    </location>
</feature>
<feature type="compositionally biased region" description="Low complexity" evidence="2">
    <location>
        <begin position="325"/>
        <end position="338"/>
    </location>
</feature>
<protein>
    <submittedName>
        <fullName evidence="3">Uncharacterized protein</fullName>
    </submittedName>
</protein>
<evidence type="ECO:0000313" key="3">
    <source>
        <dbReference type="EMBL" id="KAL3811047.1"/>
    </source>
</evidence>
<sequence length="534" mass="57869">MTRRRTKENNMVVALVASISVLALAVSSCSAILLPSWPRRNGTTSRRAFSIVHLSRPRWRSSAVATMTRRMAIVGGDDENKKDDDDEGGEYDPLNEWIRRGGEKGGREGEGKEDEKARRAEGRRLPISYYGAISTGTTSASFGPLSTSTSSSSSSSLSSSAQPPPENPYLSMITRPSPSDLISRFTSTAPTSVQDAVRTTILGLIGGMASQMKFDTRTIATGERLANLMFQLQMTGYMFKNAEYRLGISQGLGIGSRRGKDDDGGRKMLPGEGGEMDAIRRGRLVDGGRIRIRYGGIAAAGGSEEGRGGIIKDNEYGEGEDGVVSNQSSSSTSPSHSSIEVEVDARAYMSELRREVKQLRLELEATKLAKEEEMRKDLLAYIRSLPKDELRMLTGTMSPEVLDAMKGLVSAVLSGIGEEGEEDYGEDKYNDGDDDGRRVMTSGAAGGAGNKIIGPNTVTEQSGEALAQLCMWQLVVGYNLRELEVREEFRVSMSSSSMSSSSSLLSDEDNVVANEGEIRDNDGDSDYDGLDEWR</sequence>
<name>A0ABD3RDG0_9STRA</name>
<dbReference type="Pfam" id="PF05542">
    <property type="entry name" value="DUF760"/>
    <property type="match status" value="2"/>
</dbReference>
<feature type="compositionally biased region" description="Basic and acidic residues" evidence="2">
    <location>
        <begin position="97"/>
        <end position="122"/>
    </location>
</feature>
<feature type="region of interest" description="Disordered" evidence="2">
    <location>
        <begin position="75"/>
        <end position="122"/>
    </location>
</feature>
<feature type="region of interest" description="Disordered" evidence="2">
    <location>
        <begin position="308"/>
        <end position="340"/>
    </location>
</feature>
<keyword evidence="1" id="KW-0175">Coiled coil</keyword>
<feature type="compositionally biased region" description="Low complexity" evidence="2">
    <location>
        <begin position="145"/>
        <end position="160"/>
    </location>
</feature>
<proteinExistence type="predicted"/>
<feature type="region of interest" description="Disordered" evidence="2">
    <location>
        <begin position="140"/>
        <end position="171"/>
    </location>
</feature>
<reference evidence="3 4" key="1">
    <citation type="submission" date="2024-10" db="EMBL/GenBank/DDBJ databases">
        <title>Updated reference genomes for cyclostephanoid diatoms.</title>
        <authorList>
            <person name="Roberts W.R."/>
            <person name="Alverson A.J."/>
        </authorList>
    </citation>
    <scope>NUCLEOTIDE SEQUENCE [LARGE SCALE GENOMIC DNA]</scope>
    <source>
        <strain evidence="3 4">AJA228-03</strain>
    </source>
</reference>
<feature type="region of interest" description="Disordered" evidence="2">
    <location>
        <begin position="256"/>
        <end position="275"/>
    </location>
</feature>
<dbReference type="PROSITE" id="PS51257">
    <property type="entry name" value="PROKAR_LIPOPROTEIN"/>
    <property type="match status" value="1"/>
</dbReference>
<dbReference type="PANTHER" id="PTHR33598:SF4">
    <property type="entry name" value="OS02G0833400 PROTEIN"/>
    <property type="match status" value="1"/>
</dbReference>
<dbReference type="Proteomes" id="UP001530377">
    <property type="component" value="Unassembled WGS sequence"/>
</dbReference>
<dbReference type="AlphaFoldDB" id="A0ABD3RDG0"/>
<evidence type="ECO:0000256" key="1">
    <source>
        <dbReference type="SAM" id="Coils"/>
    </source>
</evidence>
<keyword evidence="4" id="KW-1185">Reference proteome</keyword>
<accession>A0ABD3RDG0</accession>